<feature type="non-terminal residue" evidence="2">
    <location>
        <position position="297"/>
    </location>
</feature>
<name>A0A5J4Q248_9ZZZZ</name>
<dbReference type="PANTHER" id="PTHR30469:SF33">
    <property type="entry name" value="SLR1207 PROTEIN"/>
    <property type="match status" value="1"/>
</dbReference>
<proteinExistence type="predicted"/>
<dbReference type="Gene3D" id="2.40.30.170">
    <property type="match status" value="1"/>
</dbReference>
<dbReference type="SUPFAM" id="SSF111369">
    <property type="entry name" value="HlyD-like secretion proteins"/>
    <property type="match status" value="1"/>
</dbReference>
<dbReference type="GO" id="GO:1990281">
    <property type="term" value="C:efflux pump complex"/>
    <property type="evidence" value="ECO:0007669"/>
    <property type="project" value="TreeGrafter"/>
</dbReference>
<protein>
    <submittedName>
        <fullName evidence="2">Multidrug resistance protein MdtA</fullName>
    </submittedName>
</protein>
<feature type="domain" description="CzcB-like barrel-sandwich hybrid" evidence="1">
    <location>
        <begin position="63"/>
        <end position="198"/>
    </location>
</feature>
<dbReference type="Gene3D" id="2.40.50.100">
    <property type="match status" value="1"/>
</dbReference>
<reference evidence="2" key="1">
    <citation type="submission" date="2019-03" db="EMBL/GenBank/DDBJ databases">
        <title>Single cell metagenomics reveals metabolic interactions within the superorganism composed of flagellate Streblomastix strix and complex community of Bacteroidetes bacteria on its surface.</title>
        <authorList>
            <person name="Treitli S.C."/>
            <person name="Kolisko M."/>
            <person name="Husnik F."/>
            <person name="Keeling P."/>
            <person name="Hampl V."/>
        </authorList>
    </citation>
    <scope>NUCLEOTIDE SEQUENCE</scope>
    <source>
        <strain evidence="2">STM</strain>
    </source>
</reference>
<dbReference type="PANTHER" id="PTHR30469">
    <property type="entry name" value="MULTIDRUG RESISTANCE PROTEIN MDTA"/>
    <property type="match status" value="1"/>
</dbReference>
<dbReference type="Pfam" id="PF25973">
    <property type="entry name" value="BSH_CzcB"/>
    <property type="match status" value="1"/>
</dbReference>
<dbReference type="EMBL" id="SNRY01005364">
    <property type="protein sequence ID" value="KAA6315150.1"/>
    <property type="molecule type" value="Genomic_DNA"/>
</dbReference>
<dbReference type="NCBIfam" id="TIGR01730">
    <property type="entry name" value="RND_mfp"/>
    <property type="match status" value="1"/>
</dbReference>
<evidence type="ECO:0000313" key="2">
    <source>
        <dbReference type="EMBL" id="KAA6315150.1"/>
    </source>
</evidence>
<dbReference type="InterPro" id="IPR006143">
    <property type="entry name" value="RND_pump_MFP"/>
</dbReference>
<comment type="caution">
    <text evidence="2">The sequence shown here is derived from an EMBL/GenBank/DDBJ whole genome shotgun (WGS) entry which is preliminary data.</text>
</comment>
<dbReference type="InterPro" id="IPR058647">
    <property type="entry name" value="BSH_CzcB-like"/>
</dbReference>
<evidence type="ECO:0000259" key="1">
    <source>
        <dbReference type="Pfam" id="PF25973"/>
    </source>
</evidence>
<accession>A0A5J4Q248</accession>
<sequence>MKKYLKILLLVAIAAIFLGTFAFLYSKSRPKVTLYETVLSEIVDLEKTTVATGKVEPRDEILIKPQISGIVDQVYKEAGQTVRKGEVIAKVKVIPELGQLNSAESRLRISEINAKQAETDFNRIKQLYTDKLISREEFEKSEVSVMQAREEKENATDALDIIKEGITKKTALYSNTMIRSTIDGLILDVPVKAGNSVIMSNTFNDGTTIATVANMNDLIFRGKIDETEVGRIHEGMPVKLTIGALQNLTFDAVLEYISPKGVEANGANQFEIKAAVRVPDSVVIRSGYSANAEIVLV</sequence>
<organism evidence="2">
    <name type="scientific">termite gut metagenome</name>
    <dbReference type="NCBI Taxonomy" id="433724"/>
    <lineage>
        <taxon>unclassified sequences</taxon>
        <taxon>metagenomes</taxon>
        <taxon>organismal metagenomes</taxon>
    </lineage>
</organism>
<dbReference type="Gene3D" id="1.10.287.470">
    <property type="entry name" value="Helix hairpin bin"/>
    <property type="match status" value="1"/>
</dbReference>
<gene>
    <name evidence="2" type="ORF">EZS27_034347</name>
</gene>
<dbReference type="GO" id="GO:0015562">
    <property type="term" value="F:efflux transmembrane transporter activity"/>
    <property type="evidence" value="ECO:0007669"/>
    <property type="project" value="TreeGrafter"/>
</dbReference>
<dbReference type="AlphaFoldDB" id="A0A5J4Q248"/>